<keyword evidence="4" id="KW-0808">Transferase</keyword>
<evidence type="ECO:0000256" key="1">
    <source>
        <dbReference type="ARBA" id="ARBA00001933"/>
    </source>
</evidence>
<dbReference type="PANTHER" id="PTHR43713">
    <property type="entry name" value="GLUTAMATE-1-SEMIALDEHYDE 2,1-AMINOMUTASE"/>
    <property type="match status" value="1"/>
</dbReference>
<dbReference type="RefSeq" id="WP_153491592.1">
    <property type="nucleotide sequence ID" value="NZ_VWNA01000003.1"/>
</dbReference>
<dbReference type="PANTHER" id="PTHR43713:SF3">
    <property type="entry name" value="GLUTAMATE-1-SEMIALDEHYDE 2,1-AMINOMUTASE 1, CHLOROPLASTIC-RELATED"/>
    <property type="match status" value="1"/>
</dbReference>
<dbReference type="SUPFAM" id="SSF53383">
    <property type="entry name" value="PLP-dependent transferases"/>
    <property type="match status" value="1"/>
</dbReference>
<evidence type="ECO:0000313" key="5">
    <source>
        <dbReference type="Proteomes" id="UP000332515"/>
    </source>
</evidence>
<dbReference type="EMBL" id="VWNA01000003">
    <property type="protein sequence ID" value="MQT15500.1"/>
    <property type="molecule type" value="Genomic_DNA"/>
</dbReference>
<proteinExistence type="inferred from homology"/>
<name>A0A6A7Y819_9HYPH</name>
<keyword evidence="4" id="KW-0032">Aminotransferase</keyword>
<dbReference type="InterPro" id="IPR015421">
    <property type="entry name" value="PyrdxlP-dep_Trfase_major"/>
</dbReference>
<dbReference type="InterPro" id="IPR049704">
    <property type="entry name" value="Aminotrans_3_PPA_site"/>
</dbReference>
<evidence type="ECO:0000256" key="3">
    <source>
        <dbReference type="RuleBase" id="RU003560"/>
    </source>
</evidence>
<evidence type="ECO:0000313" key="4">
    <source>
        <dbReference type="EMBL" id="MQT15500.1"/>
    </source>
</evidence>
<evidence type="ECO:0000256" key="2">
    <source>
        <dbReference type="ARBA" id="ARBA00022898"/>
    </source>
</evidence>
<keyword evidence="2 3" id="KW-0663">Pyridoxal phosphate</keyword>
<dbReference type="Pfam" id="PF00202">
    <property type="entry name" value="Aminotran_3"/>
    <property type="match status" value="1"/>
</dbReference>
<dbReference type="InterPro" id="IPR015424">
    <property type="entry name" value="PyrdxlP-dep_Trfase"/>
</dbReference>
<reference evidence="4 5" key="1">
    <citation type="submission" date="2019-09" db="EMBL/GenBank/DDBJ databases">
        <title>Segnochrobactrum spirostomi gen. nov., sp. nov., isolated from the ciliate Spirostomum cf. yagiui and description of a novel family, Segnochrobactraceae fam. nov. within the order Rhizobiales of the class Alphaproteobacteria.</title>
        <authorList>
            <person name="Akter S."/>
            <person name="Shazib S.U.A."/>
            <person name="Shin M.K."/>
        </authorList>
    </citation>
    <scope>NUCLEOTIDE SEQUENCE [LARGE SCALE GENOMIC DNA]</scope>
    <source>
        <strain evidence="4 5">Sp-1</strain>
    </source>
</reference>
<gene>
    <name evidence="4" type="ORF">F0357_23165</name>
</gene>
<dbReference type="GO" id="GO:0008483">
    <property type="term" value="F:transaminase activity"/>
    <property type="evidence" value="ECO:0007669"/>
    <property type="project" value="UniProtKB-KW"/>
</dbReference>
<comment type="cofactor">
    <cofactor evidence="1">
        <name>pyridoxal 5'-phosphate</name>
        <dbReference type="ChEBI" id="CHEBI:597326"/>
    </cofactor>
</comment>
<dbReference type="Gene3D" id="3.90.1150.10">
    <property type="entry name" value="Aspartate Aminotransferase, domain 1"/>
    <property type="match status" value="1"/>
</dbReference>
<organism evidence="4 5">
    <name type="scientific">Segnochrobactrum spirostomi</name>
    <dbReference type="NCBI Taxonomy" id="2608987"/>
    <lineage>
        <taxon>Bacteria</taxon>
        <taxon>Pseudomonadati</taxon>
        <taxon>Pseudomonadota</taxon>
        <taxon>Alphaproteobacteria</taxon>
        <taxon>Hyphomicrobiales</taxon>
        <taxon>Segnochrobactraceae</taxon>
        <taxon>Segnochrobactrum</taxon>
    </lineage>
</organism>
<dbReference type="GO" id="GO:0030170">
    <property type="term" value="F:pyridoxal phosphate binding"/>
    <property type="evidence" value="ECO:0007669"/>
    <property type="project" value="InterPro"/>
</dbReference>
<dbReference type="AlphaFoldDB" id="A0A6A7Y819"/>
<accession>A0A6A7Y819</accession>
<comment type="caution">
    <text evidence="4">The sequence shown here is derived from an EMBL/GenBank/DDBJ whole genome shotgun (WGS) entry which is preliminary data.</text>
</comment>
<comment type="similarity">
    <text evidence="3">Belongs to the class-III pyridoxal-phosphate-dependent aminotransferase family.</text>
</comment>
<dbReference type="InterPro" id="IPR005814">
    <property type="entry name" value="Aminotrans_3"/>
</dbReference>
<dbReference type="PROSITE" id="PS00600">
    <property type="entry name" value="AA_TRANSFER_CLASS_3"/>
    <property type="match status" value="1"/>
</dbReference>
<sequence>MLHLVGGISSGGRAVPDVDGERFLVARAEGPYVFDDKGRRYVDTALGFGATFLGHTDPVVTAAVREALERGSMPAYAHALEEEAAAALAAHTGDLSKVIFVNSGSEAVHLACKTARAITGRRRIVKMAAGYDGWFEDVAFGNAGSREAAMTTNARPAKGDTLLLRFNDRADADLLFADHDDIAAIILEPMMANAGCILAEPGYLEFVAALARRHGALVIMDEVLMGFRLHAGLASHHLGVAPDLATVGKAIGNGIAVAALVGRPDVMAAFEDDRVHRAGTYNGNPVACAAVKASMSVLDGVEYGALHAAGDRLQSDVVAGFAAQGLDVCTSGFGTVFTIWPAPMAPRSYAEAERIGDHGFAARLHVALRRAGLMSMIGRFGRHYLSARHDGEALRLARDAFQAAARELAAAPEAIAAR</sequence>
<protein>
    <submittedName>
        <fullName evidence="4">Aminotransferase class III-fold pyridoxal phosphate-dependent enzyme</fullName>
    </submittedName>
</protein>
<dbReference type="Gene3D" id="3.40.640.10">
    <property type="entry name" value="Type I PLP-dependent aspartate aminotransferase-like (Major domain)"/>
    <property type="match status" value="1"/>
</dbReference>
<dbReference type="Proteomes" id="UP000332515">
    <property type="component" value="Unassembled WGS sequence"/>
</dbReference>
<dbReference type="InterPro" id="IPR015422">
    <property type="entry name" value="PyrdxlP-dep_Trfase_small"/>
</dbReference>
<keyword evidence="5" id="KW-1185">Reference proteome</keyword>